<dbReference type="PROSITE" id="PS51059">
    <property type="entry name" value="PARP_CATALYTIC"/>
    <property type="match status" value="1"/>
</dbReference>
<comment type="similarity">
    <text evidence="6">Belongs to the ARTD/PARP family.</text>
</comment>
<dbReference type="PANTHER" id="PTHR14453:SF89">
    <property type="entry name" value="PROTEIN MONO-ADP-RIBOSYLTRANSFERASE PARP14"/>
    <property type="match status" value="1"/>
</dbReference>
<dbReference type="InterPro" id="IPR052056">
    <property type="entry name" value="Mono-ARTD/PARP"/>
</dbReference>
<dbReference type="InterPro" id="IPR012317">
    <property type="entry name" value="Poly(ADP-ribose)pol_cat_dom"/>
</dbReference>
<feature type="compositionally biased region" description="Low complexity" evidence="8">
    <location>
        <begin position="180"/>
        <end position="192"/>
    </location>
</feature>
<evidence type="ECO:0000256" key="7">
    <source>
        <dbReference type="RuleBase" id="RU362114"/>
    </source>
</evidence>
<keyword evidence="4 7" id="KW-0520">NAD</keyword>
<feature type="non-terminal residue" evidence="11">
    <location>
        <position position="581"/>
    </location>
</feature>
<evidence type="ECO:0000313" key="12">
    <source>
        <dbReference type="Proteomes" id="UP000579904"/>
    </source>
</evidence>
<gene>
    <name evidence="11" type="primary">Parp15</name>
    <name evidence="11" type="ORF">OREMEL_R13135</name>
</gene>
<evidence type="ECO:0000313" key="11">
    <source>
        <dbReference type="EMBL" id="NXU75911.1"/>
    </source>
</evidence>
<dbReference type="FunFam" id="3.90.228.10:FF:000008">
    <property type="entry name" value="Poly [ADP-ribose] polymerase"/>
    <property type="match status" value="1"/>
</dbReference>
<dbReference type="PROSITE" id="PS51154">
    <property type="entry name" value="MACRO"/>
    <property type="match status" value="2"/>
</dbReference>
<keyword evidence="12" id="KW-1185">Reference proteome</keyword>
<dbReference type="GO" id="GO:0003950">
    <property type="term" value="F:NAD+ poly-ADP-ribosyltransferase activity"/>
    <property type="evidence" value="ECO:0007669"/>
    <property type="project" value="UniProtKB-UniRule"/>
</dbReference>
<dbReference type="GO" id="GO:0003714">
    <property type="term" value="F:transcription corepressor activity"/>
    <property type="evidence" value="ECO:0007669"/>
    <property type="project" value="TreeGrafter"/>
</dbReference>
<keyword evidence="3 7" id="KW-0808">Transferase</keyword>
<dbReference type="EC" id="2.4.2.-" evidence="7"/>
<dbReference type="GO" id="GO:0005634">
    <property type="term" value="C:nucleus"/>
    <property type="evidence" value="ECO:0007669"/>
    <property type="project" value="UniProtKB-SubCell"/>
</dbReference>
<dbReference type="GO" id="GO:1990404">
    <property type="term" value="F:NAD+-protein mono-ADP-ribosyltransferase activity"/>
    <property type="evidence" value="ECO:0007669"/>
    <property type="project" value="TreeGrafter"/>
</dbReference>
<dbReference type="OrthoDB" id="6133115at2759"/>
<dbReference type="Pfam" id="PF00644">
    <property type="entry name" value="PARP"/>
    <property type="match status" value="1"/>
</dbReference>
<dbReference type="EMBL" id="VZUB01008572">
    <property type="protein sequence ID" value="NXU75911.1"/>
    <property type="molecule type" value="Genomic_DNA"/>
</dbReference>
<organism evidence="11 12">
    <name type="scientific">Oreotrochilus melanogaster</name>
    <dbReference type="NCBI Taxonomy" id="689266"/>
    <lineage>
        <taxon>Eukaryota</taxon>
        <taxon>Metazoa</taxon>
        <taxon>Chordata</taxon>
        <taxon>Craniata</taxon>
        <taxon>Vertebrata</taxon>
        <taxon>Euteleostomi</taxon>
        <taxon>Archelosauria</taxon>
        <taxon>Archosauria</taxon>
        <taxon>Dinosauria</taxon>
        <taxon>Saurischia</taxon>
        <taxon>Theropoda</taxon>
        <taxon>Coelurosauria</taxon>
        <taxon>Aves</taxon>
        <taxon>Neognathae</taxon>
        <taxon>Neoaves</taxon>
        <taxon>Strisores</taxon>
        <taxon>Apodiformes</taxon>
        <taxon>Trochilidae</taxon>
        <taxon>Oreotrochilus</taxon>
    </lineage>
</organism>
<dbReference type="CDD" id="cd02903">
    <property type="entry name" value="Macro_BAL-like"/>
    <property type="match status" value="1"/>
</dbReference>
<dbReference type="InterPro" id="IPR043472">
    <property type="entry name" value="Macro_dom-like"/>
</dbReference>
<feature type="non-terminal residue" evidence="11">
    <location>
        <position position="1"/>
    </location>
</feature>
<evidence type="ECO:0000256" key="8">
    <source>
        <dbReference type="SAM" id="MobiDB-lite"/>
    </source>
</evidence>
<dbReference type="CDD" id="cd01439">
    <property type="entry name" value="TCCD_inducible_PARP_like"/>
    <property type="match status" value="1"/>
</dbReference>
<feature type="domain" description="Macro" evidence="10">
    <location>
        <begin position="1"/>
        <end position="164"/>
    </location>
</feature>
<dbReference type="SMART" id="SM00506">
    <property type="entry name" value="A1pp"/>
    <property type="match status" value="2"/>
</dbReference>
<feature type="domain" description="Macro" evidence="10">
    <location>
        <begin position="194"/>
        <end position="365"/>
    </location>
</feature>
<dbReference type="Pfam" id="PF01661">
    <property type="entry name" value="Macro"/>
    <property type="match status" value="2"/>
</dbReference>
<proteinExistence type="inferred from homology"/>
<protein>
    <recommendedName>
        <fullName evidence="7">Poly [ADP-ribose] polymerase</fullName>
        <shortName evidence="7">PARP</shortName>
        <ecNumber evidence="7">2.4.2.-</ecNumber>
    </recommendedName>
</protein>
<dbReference type="SUPFAM" id="SSF56399">
    <property type="entry name" value="ADP-ribosylation"/>
    <property type="match status" value="1"/>
</dbReference>
<name>A0A7L3NEF9_9AVES</name>
<evidence type="ECO:0000256" key="4">
    <source>
        <dbReference type="ARBA" id="ARBA00023027"/>
    </source>
</evidence>
<comment type="subcellular location">
    <subcellularLocation>
        <location evidence="1">Nucleus</location>
    </subcellularLocation>
</comment>
<dbReference type="Gene3D" id="3.90.228.10">
    <property type="match status" value="1"/>
</dbReference>
<keyword evidence="2 7" id="KW-0328">Glycosyltransferase</keyword>
<evidence type="ECO:0000256" key="3">
    <source>
        <dbReference type="ARBA" id="ARBA00022679"/>
    </source>
</evidence>
<evidence type="ECO:0000256" key="2">
    <source>
        <dbReference type="ARBA" id="ARBA00022676"/>
    </source>
</evidence>
<sequence>FFQTDIIVTSVGKDLQLEGGPLSRVLLNKAGPMLQVELQEVGQGKIIEEGSVWKTQSYNLNCLIVLHAVLPRFQKNGSVKIFGNIVTKCLQIAEELSLKSITFPAIGTGRLEYPKPYVAELLFEKVFDFSSKNGINSLQEVHFLLHPKDTDNIQAFNDELENRCGNTVGAKRKKNIQKKSSQGTASSDSSSRTSEDVCEMMFGSILFQVAKGDITQEDTDVIVNITNQSFNLKRGVSRAILDGAGKTVEKECAQLAALADKSYIITRGGNLPCKNIIHFISQNDIKLLVSTVLEECETQKYTSVTFPAIGTGEAGRDPGVVADNIIDSVANFAKSISAPSVKVIKVVIFQPHLVSVFHKNLQRRESYAKTAKSFFSKLANQLSTMLPATWDDQQNQRLRVVELKPDSRDYKDVQEKFQMTCQSFKIEKIERVQNPALWKLYQIKKRDMDEKNGNRNNERLLFHGTSKESITLINKHGFNRSYAGAHAANYGKGTYFAVDAAYSAQDLYSKPDKDGRKYMYLARVLVGEYSQGIKGSITAAAKNANNTLDLYDSSTDNVSRPTMFIIFSDTQAYPEYLITFT</sequence>
<accession>A0A7L3NEF9</accession>
<feature type="domain" description="PARP catalytic" evidence="9">
    <location>
        <begin position="386"/>
        <end position="581"/>
    </location>
</feature>
<reference evidence="11 12" key="1">
    <citation type="submission" date="2019-09" db="EMBL/GenBank/DDBJ databases">
        <title>Bird 10,000 Genomes (B10K) Project - Family phase.</title>
        <authorList>
            <person name="Zhang G."/>
        </authorList>
    </citation>
    <scope>NUCLEOTIDE SEQUENCE [LARGE SCALE GENOMIC DNA]</scope>
    <source>
        <strain evidence="11">OUT-0002</strain>
    </source>
</reference>
<dbReference type="GO" id="GO:0070212">
    <property type="term" value="P:protein poly-ADP-ribosylation"/>
    <property type="evidence" value="ECO:0007669"/>
    <property type="project" value="TreeGrafter"/>
</dbReference>
<dbReference type="GO" id="GO:0010629">
    <property type="term" value="P:negative regulation of gene expression"/>
    <property type="evidence" value="ECO:0007669"/>
    <property type="project" value="TreeGrafter"/>
</dbReference>
<dbReference type="AlphaFoldDB" id="A0A7L3NEF9"/>
<evidence type="ECO:0000259" key="9">
    <source>
        <dbReference type="PROSITE" id="PS51059"/>
    </source>
</evidence>
<dbReference type="SUPFAM" id="SSF52949">
    <property type="entry name" value="Macro domain-like"/>
    <property type="match status" value="2"/>
</dbReference>
<dbReference type="Gene3D" id="3.40.220.10">
    <property type="entry name" value="Leucine Aminopeptidase, subunit E, domain 1"/>
    <property type="match status" value="2"/>
</dbReference>
<dbReference type="GO" id="GO:0005737">
    <property type="term" value="C:cytoplasm"/>
    <property type="evidence" value="ECO:0007669"/>
    <property type="project" value="TreeGrafter"/>
</dbReference>
<dbReference type="Proteomes" id="UP000579904">
    <property type="component" value="Unassembled WGS sequence"/>
</dbReference>
<comment type="caution">
    <text evidence="11">The sequence shown here is derived from an EMBL/GenBank/DDBJ whole genome shotgun (WGS) entry which is preliminary data.</text>
</comment>
<keyword evidence="5" id="KW-0539">Nucleus</keyword>
<evidence type="ECO:0000256" key="6">
    <source>
        <dbReference type="ARBA" id="ARBA00024347"/>
    </source>
</evidence>
<feature type="region of interest" description="Disordered" evidence="8">
    <location>
        <begin position="171"/>
        <end position="192"/>
    </location>
</feature>
<evidence type="ECO:0000256" key="5">
    <source>
        <dbReference type="ARBA" id="ARBA00023242"/>
    </source>
</evidence>
<evidence type="ECO:0000259" key="10">
    <source>
        <dbReference type="PROSITE" id="PS51154"/>
    </source>
</evidence>
<dbReference type="PANTHER" id="PTHR14453">
    <property type="entry name" value="PARP/ZINC FINGER CCCH TYPE DOMAIN CONTAINING PROTEIN"/>
    <property type="match status" value="1"/>
</dbReference>
<dbReference type="InterPro" id="IPR002589">
    <property type="entry name" value="Macro_dom"/>
</dbReference>
<evidence type="ECO:0000256" key="1">
    <source>
        <dbReference type="ARBA" id="ARBA00004123"/>
    </source>
</evidence>